<dbReference type="Proteomes" id="UP000242502">
    <property type="component" value="Unassembled WGS sequence"/>
</dbReference>
<reference evidence="2 3" key="1">
    <citation type="journal article" date="2016" name="Appl. Environ. Microbiol.">
        <title>Lack of Overt Genome Reduction in the Bryostatin-Producing Bryozoan Symbiont "Candidatus Endobugula sertula".</title>
        <authorList>
            <person name="Miller I.J."/>
            <person name="Vanee N."/>
            <person name="Fong S.S."/>
            <person name="Lim-Fong G.E."/>
            <person name="Kwan J.C."/>
        </authorList>
    </citation>
    <scope>NUCLEOTIDE SEQUENCE [LARGE SCALE GENOMIC DNA]</scope>
    <source>
        <strain evidence="2">AB1-4</strain>
    </source>
</reference>
<accession>A0A1D2QM76</accession>
<comment type="caution">
    <text evidence="2">The sequence shown here is derived from an EMBL/GenBank/DDBJ whole genome shotgun (WGS) entry which is preliminary data.</text>
</comment>
<name>A0A1D2QM76_9GAMM</name>
<feature type="compositionally biased region" description="Polar residues" evidence="1">
    <location>
        <begin position="561"/>
        <end position="572"/>
    </location>
</feature>
<feature type="region of interest" description="Disordered" evidence="1">
    <location>
        <begin position="484"/>
        <end position="575"/>
    </location>
</feature>
<feature type="compositionally biased region" description="Basic residues" evidence="1">
    <location>
        <begin position="499"/>
        <end position="509"/>
    </location>
</feature>
<protein>
    <submittedName>
        <fullName evidence="2">Uncharacterized protein</fullName>
    </submittedName>
</protein>
<dbReference type="InterPro" id="IPR011990">
    <property type="entry name" value="TPR-like_helical_dom_sf"/>
</dbReference>
<feature type="compositionally biased region" description="Polar residues" evidence="1">
    <location>
        <begin position="523"/>
        <end position="538"/>
    </location>
</feature>
<proteinExistence type="predicted"/>
<dbReference type="SUPFAM" id="SSF48452">
    <property type="entry name" value="TPR-like"/>
    <property type="match status" value="1"/>
</dbReference>
<gene>
    <name evidence="2" type="ORF">AB835_12920</name>
</gene>
<feature type="region of interest" description="Disordered" evidence="1">
    <location>
        <begin position="1"/>
        <end position="66"/>
    </location>
</feature>
<evidence type="ECO:0000256" key="1">
    <source>
        <dbReference type="SAM" id="MobiDB-lite"/>
    </source>
</evidence>
<feature type="compositionally biased region" description="Low complexity" evidence="1">
    <location>
        <begin position="23"/>
        <end position="40"/>
    </location>
</feature>
<evidence type="ECO:0000313" key="2">
    <source>
        <dbReference type="EMBL" id="ODS22663.1"/>
    </source>
</evidence>
<evidence type="ECO:0000313" key="3">
    <source>
        <dbReference type="Proteomes" id="UP000242502"/>
    </source>
</evidence>
<organism evidence="2 3">
    <name type="scientific">Candidatus Endobugula sertula</name>
    <name type="common">Bugula neritina bacterial symbiont</name>
    <dbReference type="NCBI Taxonomy" id="62101"/>
    <lineage>
        <taxon>Bacteria</taxon>
        <taxon>Pseudomonadati</taxon>
        <taxon>Pseudomonadota</taxon>
        <taxon>Gammaproteobacteria</taxon>
        <taxon>Cellvibrionales</taxon>
        <taxon>Cellvibrionaceae</taxon>
        <taxon>Candidatus Endobugula</taxon>
    </lineage>
</organism>
<feature type="compositionally biased region" description="Polar residues" evidence="1">
    <location>
        <begin position="485"/>
        <end position="498"/>
    </location>
</feature>
<dbReference type="AlphaFoldDB" id="A0A1D2QM76"/>
<dbReference type="EMBL" id="MDLC01000059">
    <property type="protein sequence ID" value="ODS22663.1"/>
    <property type="molecule type" value="Genomic_DNA"/>
</dbReference>
<sequence length="781" mass="87760">MIPPKNEISTVFVPGSADPTETPPIQNSSVSSVQPSSSKPIGHRSVHETSVAVSSMSLNEKPETDSLKEQLNQALLLYRHLGQEGGSGGAESQSTFTGSTFCQKTQEDTFQALKERVCNLEQLNKSNPQIRANLLLSQAALALKLEDKKTYDEVVARLCDEFEAELPNLIEILKLHHQCALDSSLLKDEEKLHYFLALAGRTHFIPSIWLFIREALKPESLLSPVMILDELTSFTLSPLRSNTALCAFALHSDDVFVVTKKSHPNEQSAYHQALWVFFSVFSNTREEFKECPRGQPNSFSATLQKAMHLSFMQVVAEAIEHVMAEKVNNFKILPLLKRSTRTKIQNYLKSRFGVDTLFEALKNNDLDVYQRAVAGLILAWVNRETFFLRSGKPLSCAYTLMEVAKVSGFKMVYRDAARLFARFGHFDEAVDCLNKLTRMPSRNSLHDSQLAIINNLLESYTQAQEATSQKVDVNPNENEWLIGTSAITHQNAKPQTSRPGKRKKGKYKSHPSQEIVGDKATRQGKSGHQQADTPSASKGVSAPDKSSAKQYDGASADTIRAVSSTRPKQQRSAVLYPPEGGWLPDGNPVVSWFYRELRSIHSECDLKKEAECISTWLKNNKGKDVYGRICEQAAWFYIRQMECPFPGLYSLEDDELDTRAGLPVLAGQWLSRAEACYFMTERPEKADPDELKEQIESFYNEHPDLHKNPEYCKRIRSICSSWGHICSNRVAGLAGRCSRGSYQQLKEDSNKFYQLKFVADPNYTQKGPVTIEPSVHVISEK</sequence>